<dbReference type="RefSeq" id="WP_223101942.1">
    <property type="nucleotide sequence ID" value="NZ_CP061913.1"/>
</dbReference>
<evidence type="ECO:0000313" key="2">
    <source>
        <dbReference type="EMBL" id="MFB9442284.1"/>
    </source>
</evidence>
<dbReference type="EC" id="2.3.-.-" evidence="2"/>
<proteinExistence type="predicted"/>
<gene>
    <name evidence="2" type="ORF">ACFFTR_04185</name>
</gene>
<dbReference type="SUPFAM" id="SSF55729">
    <property type="entry name" value="Acyl-CoA N-acyltransferases (Nat)"/>
    <property type="match status" value="1"/>
</dbReference>
<dbReference type="InterPro" id="IPR000182">
    <property type="entry name" value="GNAT_dom"/>
</dbReference>
<dbReference type="Gene3D" id="3.40.630.30">
    <property type="match status" value="1"/>
</dbReference>
<dbReference type="GO" id="GO:0016746">
    <property type="term" value="F:acyltransferase activity"/>
    <property type="evidence" value="ECO:0007669"/>
    <property type="project" value="UniProtKB-KW"/>
</dbReference>
<reference evidence="2 3" key="1">
    <citation type="submission" date="2024-09" db="EMBL/GenBank/DDBJ databases">
        <authorList>
            <person name="Sun Q."/>
            <person name="Mori K."/>
        </authorList>
    </citation>
    <scope>NUCLEOTIDE SEQUENCE [LARGE SCALE GENOMIC DNA]</scope>
    <source>
        <strain evidence="2 3">JCM 3307</strain>
    </source>
</reference>
<evidence type="ECO:0000313" key="3">
    <source>
        <dbReference type="Proteomes" id="UP001589608"/>
    </source>
</evidence>
<keyword evidence="2" id="KW-0012">Acyltransferase</keyword>
<keyword evidence="2" id="KW-0808">Transferase</keyword>
<dbReference type="PROSITE" id="PS51186">
    <property type="entry name" value="GNAT"/>
    <property type="match status" value="1"/>
</dbReference>
<accession>A0ABV5M094</accession>
<dbReference type="EMBL" id="JBHMCA010000013">
    <property type="protein sequence ID" value="MFB9442284.1"/>
    <property type="molecule type" value="Genomic_DNA"/>
</dbReference>
<feature type="domain" description="N-acetyltransferase" evidence="1">
    <location>
        <begin position="1"/>
        <end position="135"/>
    </location>
</feature>
<protein>
    <submittedName>
        <fullName evidence="2">GNAT family N-acetyltransferase</fullName>
        <ecNumber evidence="2">2.3.-.-</ecNumber>
    </submittedName>
</protein>
<evidence type="ECO:0000259" key="1">
    <source>
        <dbReference type="PROSITE" id="PS51186"/>
    </source>
</evidence>
<organism evidence="2 3">
    <name type="scientific">Dactylosporangium vinaceum</name>
    <dbReference type="NCBI Taxonomy" id="53362"/>
    <lineage>
        <taxon>Bacteria</taxon>
        <taxon>Bacillati</taxon>
        <taxon>Actinomycetota</taxon>
        <taxon>Actinomycetes</taxon>
        <taxon>Micromonosporales</taxon>
        <taxon>Micromonosporaceae</taxon>
        <taxon>Dactylosporangium</taxon>
    </lineage>
</organism>
<keyword evidence="3" id="KW-1185">Reference proteome</keyword>
<comment type="caution">
    <text evidence="2">The sequence shown here is derived from an EMBL/GenBank/DDBJ whole genome shotgun (WGS) entry which is preliminary data.</text>
</comment>
<name>A0ABV5M094_9ACTN</name>
<dbReference type="CDD" id="cd04301">
    <property type="entry name" value="NAT_SF"/>
    <property type="match status" value="1"/>
</dbReference>
<dbReference type="InterPro" id="IPR016181">
    <property type="entry name" value="Acyl_CoA_acyltransferase"/>
</dbReference>
<dbReference type="Proteomes" id="UP001589608">
    <property type="component" value="Unassembled WGS sequence"/>
</dbReference>
<sequence>MGISVVWRGAFGSAELSALHASAFGGPGAARDWWAQVNAHSLGWVTGRDGAELVGFVNVAWDGGEHAFVLDTMVAAAYRRGGAGARLVALAAEHARTTGCRWLHVDFEPHLTKFYVEACGFTPTPAGLISLLALP</sequence>
<dbReference type="Pfam" id="PF00583">
    <property type="entry name" value="Acetyltransf_1"/>
    <property type="match status" value="1"/>
</dbReference>